<dbReference type="EMBL" id="LXQA010104744">
    <property type="protein sequence ID" value="MCI17284.1"/>
    <property type="molecule type" value="Genomic_DNA"/>
</dbReference>
<proteinExistence type="predicted"/>
<protein>
    <submittedName>
        <fullName evidence="1">Uncharacterized protein</fullName>
    </submittedName>
</protein>
<dbReference type="Proteomes" id="UP000265520">
    <property type="component" value="Unassembled WGS sequence"/>
</dbReference>
<dbReference type="AlphaFoldDB" id="A0A392PZK8"/>
<organism evidence="1 2">
    <name type="scientific">Trifolium medium</name>
    <dbReference type="NCBI Taxonomy" id="97028"/>
    <lineage>
        <taxon>Eukaryota</taxon>
        <taxon>Viridiplantae</taxon>
        <taxon>Streptophyta</taxon>
        <taxon>Embryophyta</taxon>
        <taxon>Tracheophyta</taxon>
        <taxon>Spermatophyta</taxon>
        <taxon>Magnoliopsida</taxon>
        <taxon>eudicotyledons</taxon>
        <taxon>Gunneridae</taxon>
        <taxon>Pentapetalae</taxon>
        <taxon>rosids</taxon>
        <taxon>fabids</taxon>
        <taxon>Fabales</taxon>
        <taxon>Fabaceae</taxon>
        <taxon>Papilionoideae</taxon>
        <taxon>50 kb inversion clade</taxon>
        <taxon>NPAAA clade</taxon>
        <taxon>Hologalegina</taxon>
        <taxon>IRL clade</taxon>
        <taxon>Trifolieae</taxon>
        <taxon>Trifolium</taxon>
    </lineage>
</organism>
<feature type="non-terminal residue" evidence="1">
    <location>
        <position position="36"/>
    </location>
</feature>
<name>A0A392PZK8_9FABA</name>
<comment type="caution">
    <text evidence="1">The sequence shown here is derived from an EMBL/GenBank/DDBJ whole genome shotgun (WGS) entry which is preliminary data.</text>
</comment>
<accession>A0A392PZK8</accession>
<evidence type="ECO:0000313" key="1">
    <source>
        <dbReference type="EMBL" id="MCI17284.1"/>
    </source>
</evidence>
<sequence>MDGERSKEIDGWRKRCREKDEKMDGERWMKRDRWRK</sequence>
<reference evidence="1 2" key="1">
    <citation type="journal article" date="2018" name="Front. Plant Sci.">
        <title>Red Clover (Trifolium pratense) and Zigzag Clover (T. medium) - A Picture of Genomic Similarities and Differences.</title>
        <authorList>
            <person name="Dluhosova J."/>
            <person name="Istvanek J."/>
            <person name="Nedelnik J."/>
            <person name="Repkova J."/>
        </authorList>
    </citation>
    <scope>NUCLEOTIDE SEQUENCE [LARGE SCALE GENOMIC DNA]</scope>
    <source>
        <strain evidence="2">cv. 10/8</strain>
        <tissue evidence="1">Leaf</tissue>
    </source>
</reference>
<keyword evidence="2" id="KW-1185">Reference proteome</keyword>
<evidence type="ECO:0000313" key="2">
    <source>
        <dbReference type="Proteomes" id="UP000265520"/>
    </source>
</evidence>